<evidence type="ECO:0000256" key="5">
    <source>
        <dbReference type="ARBA" id="ARBA00023136"/>
    </source>
</evidence>
<dbReference type="GO" id="GO:0016020">
    <property type="term" value="C:membrane"/>
    <property type="evidence" value="ECO:0007669"/>
    <property type="project" value="UniProtKB-SubCell"/>
</dbReference>
<feature type="transmembrane region" description="Helical" evidence="7">
    <location>
        <begin position="196"/>
        <end position="215"/>
    </location>
</feature>
<keyword evidence="4 7" id="KW-1133">Transmembrane helix</keyword>
<dbReference type="EMBL" id="ML976295">
    <property type="protein sequence ID" value="KAF1935245.1"/>
    <property type="molecule type" value="Genomic_DNA"/>
</dbReference>
<dbReference type="Proteomes" id="UP000800038">
    <property type="component" value="Unassembled WGS sequence"/>
</dbReference>
<feature type="compositionally biased region" description="Basic and acidic residues" evidence="6">
    <location>
        <begin position="1"/>
        <end position="15"/>
    </location>
</feature>
<name>A0A6A5S3N9_9PLEO</name>
<dbReference type="InterPro" id="IPR009311">
    <property type="entry name" value="IFI6/IFI27-like"/>
</dbReference>
<dbReference type="Gene3D" id="6.10.110.10">
    <property type="match status" value="1"/>
</dbReference>
<evidence type="ECO:0000256" key="4">
    <source>
        <dbReference type="ARBA" id="ARBA00022989"/>
    </source>
</evidence>
<feature type="transmembrane region" description="Helical" evidence="7">
    <location>
        <begin position="160"/>
        <end position="184"/>
    </location>
</feature>
<dbReference type="OrthoDB" id="440424at2759"/>
<evidence type="ECO:0000256" key="7">
    <source>
        <dbReference type="SAM" id="Phobius"/>
    </source>
</evidence>
<feature type="compositionally biased region" description="Gly residues" evidence="6">
    <location>
        <begin position="223"/>
        <end position="232"/>
    </location>
</feature>
<keyword evidence="9" id="KW-1185">Reference proteome</keyword>
<feature type="compositionally biased region" description="Basic and acidic residues" evidence="6">
    <location>
        <begin position="238"/>
        <end position="258"/>
    </location>
</feature>
<comment type="subcellular location">
    <subcellularLocation>
        <location evidence="1">Membrane</location>
        <topology evidence="1">Multi-pass membrane protein</topology>
    </subcellularLocation>
</comment>
<dbReference type="PANTHER" id="PTHR16932:SF18">
    <property type="entry name" value="INTERFERON, ALPHA-INDUCIBLE PROTEIN 27-LIKE 2"/>
    <property type="match status" value="1"/>
</dbReference>
<dbReference type="InterPro" id="IPR038213">
    <property type="entry name" value="IFI6/IFI27-like_sf"/>
</dbReference>
<feature type="region of interest" description="Disordered" evidence="6">
    <location>
        <begin position="223"/>
        <end position="258"/>
    </location>
</feature>
<gene>
    <name evidence="8" type="ORF">EJ02DRAFT_460555</name>
</gene>
<evidence type="ECO:0000313" key="8">
    <source>
        <dbReference type="EMBL" id="KAF1935245.1"/>
    </source>
</evidence>
<dbReference type="AlphaFoldDB" id="A0A6A5S3N9"/>
<keyword evidence="5 7" id="KW-0472">Membrane</keyword>
<evidence type="ECO:0000256" key="6">
    <source>
        <dbReference type="SAM" id="MobiDB-lite"/>
    </source>
</evidence>
<reference evidence="8" key="1">
    <citation type="journal article" date="2020" name="Stud. Mycol.">
        <title>101 Dothideomycetes genomes: a test case for predicting lifestyles and emergence of pathogens.</title>
        <authorList>
            <person name="Haridas S."/>
            <person name="Albert R."/>
            <person name="Binder M."/>
            <person name="Bloem J."/>
            <person name="Labutti K."/>
            <person name="Salamov A."/>
            <person name="Andreopoulos B."/>
            <person name="Baker S."/>
            <person name="Barry K."/>
            <person name="Bills G."/>
            <person name="Bluhm B."/>
            <person name="Cannon C."/>
            <person name="Castanera R."/>
            <person name="Culley D."/>
            <person name="Daum C."/>
            <person name="Ezra D."/>
            <person name="Gonzalez J."/>
            <person name="Henrissat B."/>
            <person name="Kuo A."/>
            <person name="Liang C."/>
            <person name="Lipzen A."/>
            <person name="Lutzoni F."/>
            <person name="Magnuson J."/>
            <person name="Mondo S."/>
            <person name="Nolan M."/>
            <person name="Ohm R."/>
            <person name="Pangilinan J."/>
            <person name="Park H.-J."/>
            <person name="Ramirez L."/>
            <person name="Alfaro M."/>
            <person name="Sun H."/>
            <person name="Tritt A."/>
            <person name="Yoshinaga Y."/>
            <person name="Zwiers L.-H."/>
            <person name="Turgeon B."/>
            <person name="Goodwin S."/>
            <person name="Spatafora J."/>
            <person name="Crous P."/>
            <person name="Grigoriev I."/>
        </authorList>
    </citation>
    <scope>NUCLEOTIDE SEQUENCE</scope>
    <source>
        <strain evidence="8">CBS 161.51</strain>
    </source>
</reference>
<evidence type="ECO:0000313" key="9">
    <source>
        <dbReference type="Proteomes" id="UP000800038"/>
    </source>
</evidence>
<feature type="region of interest" description="Disordered" evidence="6">
    <location>
        <begin position="1"/>
        <end position="56"/>
    </location>
</feature>
<dbReference type="PANTHER" id="PTHR16932">
    <property type="entry name" value="INTERFERON ALPHA-INDUCIBLE PROTEIN 27"/>
    <property type="match status" value="1"/>
</dbReference>
<organism evidence="8 9">
    <name type="scientific">Clathrospora elynae</name>
    <dbReference type="NCBI Taxonomy" id="706981"/>
    <lineage>
        <taxon>Eukaryota</taxon>
        <taxon>Fungi</taxon>
        <taxon>Dikarya</taxon>
        <taxon>Ascomycota</taxon>
        <taxon>Pezizomycotina</taxon>
        <taxon>Dothideomycetes</taxon>
        <taxon>Pleosporomycetidae</taxon>
        <taxon>Pleosporales</taxon>
        <taxon>Diademaceae</taxon>
        <taxon>Clathrospora</taxon>
    </lineage>
</organism>
<sequence>MPGKDGKKAEPHYPDEELTEDEDKSVTAETEGVRQRADSSASHGTSAAGKHDKRSKALIPSAHTAEALRHVAEQSNPVRIAVPGLHLAKAIRAFGKKAKRAFDSAIEALRKICIIDVAKAAVRWMKTYPWEPAAILVPLILLACTPAFLGLAGFTAGGIAAGSIAAGAQVGIGSVVAGSIFEILTSAAMAGYGVPIVFGGVWVISSAVLAGFAAWKRGRTGGTGCGKGGHGDGNSNRRRNEGDGGGNDDNRNHEVATA</sequence>
<feature type="transmembrane region" description="Helical" evidence="7">
    <location>
        <begin position="133"/>
        <end position="154"/>
    </location>
</feature>
<keyword evidence="3 7" id="KW-0812">Transmembrane</keyword>
<evidence type="ECO:0000256" key="3">
    <source>
        <dbReference type="ARBA" id="ARBA00022692"/>
    </source>
</evidence>
<evidence type="ECO:0000256" key="2">
    <source>
        <dbReference type="ARBA" id="ARBA00007262"/>
    </source>
</evidence>
<proteinExistence type="inferred from homology"/>
<comment type="similarity">
    <text evidence="2">Belongs to the IFI6/IFI27 family.</text>
</comment>
<evidence type="ECO:0000256" key="1">
    <source>
        <dbReference type="ARBA" id="ARBA00004141"/>
    </source>
</evidence>
<accession>A0A6A5S3N9</accession>
<protein>
    <submittedName>
        <fullName evidence="8">Uncharacterized protein</fullName>
    </submittedName>
</protein>